<keyword evidence="2" id="KW-0539">Nucleus</keyword>
<comment type="caution">
    <text evidence="5">The sequence shown here is derived from an EMBL/GenBank/DDBJ whole genome shotgun (WGS) entry which is preliminary data.</text>
</comment>
<evidence type="ECO:0000313" key="6">
    <source>
        <dbReference type="Proteomes" id="UP000813427"/>
    </source>
</evidence>
<dbReference type="InterPro" id="IPR007219">
    <property type="entry name" value="XnlR_reg_dom"/>
</dbReference>
<dbReference type="SMART" id="SM00906">
    <property type="entry name" value="Fungal_trans"/>
    <property type="match status" value="1"/>
</dbReference>
<feature type="region of interest" description="Disordered" evidence="3">
    <location>
        <begin position="52"/>
        <end position="114"/>
    </location>
</feature>
<dbReference type="Pfam" id="PF00172">
    <property type="entry name" value="Zn_clus"/>
    <property type="match status" value="1"/>
</dbReference>
<evidence type="ECO:0000256" key="3">
    <source>
        <dbReference type="SAM" id="MobiDB-lite"/>
    </source>
</evidence>
<name>A0A8K0RRG2_9HYPO</name>
<dbReference type="SUPFAM" id="SSF57701">
    <property type="entry name" value="Zn2/Cys6 DNA-binding domain"/>
    <property type="match status" value="1"/>
</dbReference>
<dbReference type="InterPro" id="IPR052761">
    <property type="entry name" value="Fungal_Detox/Toxin_TFs"/>
</dbReference>
<dbReference type="PANTHER" id="PTHR47425">
    <property type="entry name" value="FARB-RELATED"/>
    <property type="match status" value="1"/>
</dbReference>
<organism evidence="5 6">
    <name type="scientific">Fusarium tricinctum</name>
    <dbReference type="NCBI Taxonomy" id="61284"/>
    <lineage>
        <taxon>Eukaryota</taxon>
        <taxon>Fungi</taxon>
        <taxon>Dikarya</taxon>
        <taxon>Ascomycota</taxon>
        <taxon>Pezizomycotina</taxon>
        <taxon>Sordariomycetes</taxon>
        <taxon>Hypocreomycetidae</taxon>
        <taxon>Hypocreales</taxon>
        <taxon>Nectriaceae</taxon>
        <taxon>Fusarium</taxon>
        <taxon>Fusarium tricinctum species complex</taxon>
    </lineage>
</organism>
<dbReference type="PROSITE" id="PS00463">
    <property type="entry name" value="ZN2_CY6_FUNGAL_1"/>
    <property type="match status" value="1"/>
</dbReference>
<dbReference type="PROSITE" id="PS50048">
    <property type="entry name" value="ZN2_CY6_FUNGAL_2"/>
    <property type="match status" value="1"/>
</dbReference>
<evidence type="ECO:0000313" key="5">
    <source>
        <dbReference type="EMBL" id="KAH7236594.1"/>
    </source>
</evidence>
<dbReference type="Gene3D" id="4.10.240.10">
    <property type="entry name" value="Zn(2)-C6 fungal-type DNA-binding domain"/>
    <property type="match status" value="1"/>
</dbReference>
<dbReference type="InterPro" id="IPR001138">
    <property type="entry name" value="Zn2Cys6_DnaBD"/>
</dbReference>
<dbReference type="GO" id="GO:0000981">
    <property type="term" value="F:DNA-binding transcription factor activity, RNA polymerase II-specific"/>
    <property type="evidence" value="ECO:0007669"/>
    <property type="project" value="InterPro"/>
</dbReference>
<evidence type="ECO:0000259" key="4">
    <source>
        <dbReference type="PROSITE" id="PS50048"/>
    </source>
</evidence>
<dbReference type="GO" id="GO:0003677">
    <property type="term" value="F:DNA binding"/>
    <property type="evidence" value="ECO:0007669"/>
    <property type="project" value="InterPro"/>
</dbReference>
<dbReference type="SMART" id="SM00066">
    <property type="entry name" value="GAL4"/>
    <property type="match status" value="1"/>
</dbReference>
<gene>
    <name evidence="5" type="ORF">BKA59DRAFT_487253</name>
</gene>
<dbReference type="Proteomes" id="UP000813427">
    <property type="component" value="Unassembled WGS sequence"/>
</dbReference>
<accession>A0A8K0RRG2</accession>
<feature type="domain" description="Zn(2)-C6 fungal-type" evidence="4">
    <location>
        <begin position="21"/>
        <end position="51"/>
    </location>
</feature>
<dbReference type="GO" id="GO:0006351">
    <property type="term" value="P:DNA-templated transcription"/>
    <property type="evidence" value="ECO:0007669"/>
    <property type="project" value="InterPro"/>
</dbReference>
<proteinExistence type="predicted"/>
<sequence>MPPSSRSTDAFSGSRKRAAAACHACHARKVRCSISQTGSPCTNCALDNVSCQARSRQPQRPRSATRTRRGQNLPRAQSDAESITQDGASQDKPVYRPFTDHFGHHSQTQESNTATPQIQAALSPVYGDTQGVGLVADLCEPERPDKSGHFVVAALSSTNIDSETHEYLRKRGCFDLPALDIQQSLVRAYFHYVHPFLPVIHVSSFLKTFESPGQNGVCLHLLWSVFLAAANFADATTVQSAGYESRKHMKRAMFLRAKALYDANYEPSKIALIQAVLLMGFWYSDTEDRLGPWHWNGIAISLCQTAGLHREPDASLNHSQYRSSIDRDLWKHLWWCCFFRETWLSVGMGRPMRINLAHSDTPKPDAKASESFYSELTESQRRRYIPEDPDNLFLLWDELLSVTSILSRILSVQHLAKRTLSTHSEVDDLECELRGHHKQLDCLRARATDPVLTLHMHHFKLFFESTLITLFRPFVLQSFGNQRAMAHDKESQDWLSGIERKVTAAATNTNNVLSDMIMADMICLSQSLICIALVPTLQVHLLRSVSPRKLVHRLGCHQLDLCMMVVQEIKVTYFGAEILHRLFTRARDVINVRTRVLKSPTPAGTNESGMVVLEGRERHDRETASPASPMIWAFNAASNYGHETGASGEYEDADVNAILSQCIFPDFGTVQAMSLGEASQTWD</sequence>
<evidence type="ECO:0000256" key="1">
    <source>
        <dbReference type="ARBA" id="ARBA00022723"/>
    </source>
</evidence>
<dbReference type="Pfam" id="PF04082">
    <property type="entry name" value="Fungal_trans"/>
    <property type="match status" value="1"/>
</dbReference>
<dbReference type="CDD" id="cd12148">
    <property type="entry name" value="fungal_TF_MHR"/>
    <property type="match status" value="1"/>
</dbReference>
<feature type="compositionally biased region" description="Basic residues" evidence="3">
    <location>
        <begin position="57"/>
        <end position="69"/>
    </location>
</feature>
<dbReference type="InterPro" id="IPR036864">
    <property type="entry name" value="Zn2-C6_fun-type_DNA-bd_sf"/>
</dbReference>
<dbReference type="GO" id="GO:0008270">
    <property type="term" value="F:zinc ion binding"/>
    <property type="evidence" value="ECO:0007669"/>
    <property type="project" value="InterPro"/>
</dbReference>
<dbReference type="PANTHER" id="PTHR47425:SF3">
    <property type="entry name" value="ZN(II)2CYS6 TRANSCRIPTION FACTOR (EUROFUNG)"/>
    <property type="match status" value="1"/>
</dbReference>
<dbReference type="EMBL" id="JAGPXF010000007">
    <property type="protein sequence ID" value="KAH7236594.1"/>
    <property type="molecule type" value="Genomic_DNA"/>
</dbReference>
<dbReference type="OrthoDB" id="4161332at2759"/>
<feature type="compositionally biased region" description="Polar residues" evidence="3">
    <location>
        <begin position="105"/>
        <end position="114"/>
    </location>
</feature>
<evidence type="ECO:0000256" key="2">
    <source>
        <dbReference type="ARBA" id="ARBA00023242"/>
    </source>
</evidence>
<keyword evidence="6" id="KW-1185">Reference proteome</keyword>
<protein>
    <submittedName>
        <fullName evidence="5">Zn(II)2Cys6 transcription factor</fullName>
    </submittedName>
</protein>
<keyword evidence="1" id="KW-0479">Metal-binding</keyword>
<dbReference type="AlphaFoldDB" id="A0A8K0RRG2"/>
<feature type="compositionally biased region" description="Polar residues" evidence="3">
    <location>
        <begin position="79"/>
        <end position="88"/>
    </location>
</feature>
<reference evidence="5" key="1">
    <citation type="journal article" date="2021" name="Nat. Commun.">
        <title>Genetic determinants of endophytism in the Arabidopsis root mycobiome.</title>
        <authorList>
            <person name="Mesny F."/>
            <person name="Miyauchi S."/>
            <person name="Thiergart T."/>
            <person name="Pickel B."/>
            <person name="Atanasova L."/>
            <person name="Karlsson M."/>
            <person name="Huettel B."/>
            <person name="Barry K.W."/>
            <person name="Haridas S."/>
            <person name="Chen C."/>
            <person name="Bauer D."/>
            <person name="Andreopoulos W."/>
            <person name="Pangilinan J."/>
            <person name="LaButti K."/>
            <person name="Riley R."/>
            <person name="Lipzen A."/>
            <person name="Clum A."/>
            <person name="Drula E."/>
            <person name="Henrissat B."/>
            <person name="Kohler A."/>
            <person name="Grigoriev I.V."/>
            <person name="Martin F.M."/>
            <person name="Hacquard S."/>
        </authorList>
    </citation>
    <scope>NUCLEOTIDE SEQUENCE</scope>
    <source>
        <strain evidence="5">MPI-SDFR-AT-0068</strain>
    </source>
</reference>